<dbReference type="Proteomes" id="UP000011591">
    <property type="component" value="Unassembled WGS sequence"/>
</dbReference>
<evidence type="ECO:0000256" key="1">
    <source>
        <dbReference type="ARBA" id="ARBA00004651"/>
    </source>
</evidence>
<feature type="transmembrane region" description="Helical" evidence="6">
    <location>
        <begin position="303"/>
        <end position="326"/>
    </location>
</feature>
<feature type="transmembrane region" description="Helical" evidence="6">
    <location>
        <begin position="216"/>
        <end position="239"/>
    </location>
</feature>
<evidence type="ECO:0000256" key="6">
    <source>
        <dbReference type="SAM" id="Phobius"/>
    </source>
</evidence>
<dbReference type="PROSITE" id="PS00216">
    <property type="entry name" value="SUGAR_TRANSPORT_1"/>
    <property type="match status" value="1"/>
</dbReference>
<dbReference type="Gene3D" id="1.20.1250.20">
    <property type="entry name" value="MFS general substrate transporter like domains"/>
    <property type="match status" value="2"/>
</dbReference>
<dbReference type="GO" id="GO:0022857">
    <property type="term" value="F:transmembrane transporter activity"/>
    <property type="evidence" value="ECO:0007669"/>
    <property type="project" value="InterPro"/>
</dbReference>
<dbReference type="OrthoDB" id="117970at2157"/>
<organism evidence="7 8">
    <name type="scientific">Natrialba aegyptia DSM 13077</name>
    <dbReference type="NCBI Taxonomy" id="1227491"/>
    <lineage>
        <taxon>Archaea</taxon>
        <taxon>Methanobacteriati</taxon>
        <taxon>Methanobacteriota</taxon>
        <taxon>Stenosarchaea group</taxon>
        <taxon>Halobacteria</taxon>
        <taxon>Halobacteriales</taxon>
        <taxon>Natrialbaceae</taxon>
        <taxon>Natrialba</taxon>
    </lineage>
</organism>
<evidence type="ECO:0000256" key="3">
    <source>
        <dbReference type="ARBA" id="ARBA00022692"/>
    </source>
</evidence>
<dbReference type="InterPro" id="IPR005829">
    <property type="entry name" value="Sugar_transporter_CS"/>
</dbReference>
<dbReference type="InterPro" id="IPR036259">
    <property type="entry name" value="MFS_trans_sf"/>
</dbReference>
<dbReference type="PATRIC" id="fig|1227491.4.peg.2584"/>
<evidence type="ECO:0000313" key="8">
    <source>
        <dbReference type="Proteomes" id="UP000011591"/>
    </source>
</evidence>
<keyword evidence="8" id="KW-1185">Reference proteome</keyword>
<feature type="transmembrane region" description="Helical" evidence="6">
    <location>
        <begin position="52"/>
        <end position="72"/>
    </location>
</feature>
<dbReference type="RefSeq" id="WP_006665957.1">
    <property type="nucleotide sequence ID" value="NZ_AOIP01000031.1"/>
</dbReference>
<name>M0B0N7_9EURY</name>
<feature type="transmembrane region" description="Helical" evidence="6">
    <location>
        <begin position="113"/>
        <end position="130"/>
    </location>
</feature>
<feature type="transmembrane region" description="Helical" evidence="6">
    <location>
        <begin position="12"/>
        <end position="32"/>
    </location>
</feature>
<keyword evidence="5 6" id="KW-0472">Membrane</keyword>
<evidence type="ECO:0000313" key="7">
    <source>
        <dbReference type="EMBL" id="ELZ04345.1"/>
    </source>
</evidence>
<dbReference type="GO" id="GO:0005886">
    <property type="term" value="C:plasma membrane"/>
    <property type="evidence" value="ECO:0007669"/>
    <property type="project" value="UniProtKB-SubCell"/>
</dbReference>
<dbReference type="PRINTS" id="PR01035">
    <property type="entry name" value="TCRTETA"/>
</dbReference>
<dbReference type="InterPro" id="IPR011701">
    <property type="entry name" value="MFS"/>
</dbReference>
<feature type="transmembrane region" description="Helical" evidence="6">
    <location>
        <begin position="245"/>
        <end position="266"/>
    </location>
</feature>
<keyword evidence="2" id="KW-1003">Cell membrane</keyword>
<feature type="transmembrane region" description="Helical" evidence="6">
    <location>
        <begin position="84"/>
        <end position="107"/>
    </location>
</feature>
<feature type="transmembrane region" description="Helical" evidence="6">
    <location>
        <begin position="363"/>
        <end position="387"/>
    </location>
</feature>
<feature type="transmembrane region" description="Helical" evidence="6">
    <location>
        <begin position="169"/>
        <end position="186"/>
    </location>
</feature>
<feature type="transmembrane region" description="Helical" evidence="6">
    <location>
        <begin position="137"/>
        <end position="157"/>
    </location>
</feature>
<evidence type="ECO:0000256" key="2">
    <source>
        <dbReference type="ARBA" id="ARBA00022475"/>
    </source>
</evidence>
<feature type="transmembrane region" description="Helical" evidence="6">
    <location>
        <begin position="278"/>
        <end position="297"/>
    </location>
</feature>
<dbReference type="PANTHER" id="PTHR43124:SF3">
    <property type="entry name" value="CHLORAMPHENICOL EFFLUX PUMP RV0191"/>
    <property type="match status" value="1"/>
</dbReference>
<protein>
    <submittedName>
        <fullName evidence="7">Major facilitator superfamily protein</fullName>
    </submittedName>
</protein>
<evidence type="ECO:0000256" key="5">
    <source>
        <dbReference type="ARBA" id="ARBA00023136"/>
    </source>
</evidence>
<reference evidence="7 8" key="1">
    <citation type="journal article" date="2014" name="PLoS Genet.">
        <title>Phylogenetically driven sequencing of extremely halophilic archaea reveals strategies for static and dynamic osmo-response.</title>
        <authorList>
            <person name="Becker E.A."/>
            <person name="Seitzer P.M."/>
            <person name="Tritt A."/>
            <person name="Larsen D."/>
            <person name="Krusor M."/>
            <person name="Yao A.I."/>
            <person name="Wu D."/>
            <person name="Madern D."/>
            <person name="Eisen J.A."/>
            <person name="Darling A.E."/>
            <person name="Facciotti M.T."/>
        </authorList>
    </citation>
    <scope>NUCLEOTIDE SEQUENCE [LARGE SCALE GENOMIC DNA]</scope>
    <source>
        <strain evidence="7 8">DSM 13077</strain>
    </source>
</reference>
<dbReference type="InterPro" id="IPR001958">
    <property type="entry name" value="Tet-R_TetA/multi-R_MdtG-like"/>
</dbReference>
<dbReference type="PANTHER" id="PTHR43124">
    <property type="entry name" value="PURINE EFFLUX PUMP PBUE"/>
    <property type="match status" value="1"/>
</dbReference>
<sequence>MSADETTIPWRSPTLQAILVSTLVLPLGVPLLSPVLPAIRDSFGITDARTSLLITAYFVPGIVLSPVIGMLADQVGRKRVMIPSLLAFGVTGVLAAFVNSFSIVLALRLLQGTASAGVFILTVTFISDVFDGVQRNAVLGVNAAALFAGAAIYPFVGGALGSIDWHVPFLVYAVAIPAGLFAIRALEEPPTGEPRTGLRYLRGAVDALPAGEASALYGATFLLESVAFGTILTALPFILTADFDASSVVIGAVLTIQTIASAAVALKNGDLAKRWSNHRLVACSFLCYGIGLLVVWVGQSVRLLTVGAVVVGVGFGLALPSIDAAIGRIALPEYRAGALSIRNATTFLGRSAGPVVYTGLTVLASYAALIALSGIAMLLLGIGALLVTSSEPRVQSSESPRSQ</sequence>
<keyword evidence="3 6" id="KW-0812">Transmembrane</keyword>
<dbReference type="Pfam" id="PF07690">
    <property type="entry name" value="MFS_1"/>
    <property type="match status" value="2"/>
</dbReference>
<proteinExistence type="predicted"/>
<comment type="caution">
    <text evidence="7">The sequence shown here is derived from an EMBL/GenBank/DDBJ whole genome shotgun (WGS) entry which is preliminary data.</text>
</comment>
<comment type="subcellular location">
    <subcellularLocation>
        <location evidence="1">Cell membrane</location>
        <topology evidence="1">Multi-pass membrane protein</topology>
    </subcellularLocation>
</comment>
<evidence type="ECO:0000256" key="4">
    <source>
        <dbReference type="ARBA" id="ARBA00022989"/>
    </source>
</evidence>
<dbReference type="EMBL" id="AOIP01000031">
    <property type="protein sequence ID" value="ELZ04345.1"/>
    <property type="molecule type" value="Genomic_DNA"/>
</dbReference>
<keyword evidence="4 6" id="KW-1133">Transmembrane helix</keyword>
<dbReference type="SUPFAM" id="SSF103473">
    <property type="entry name" value="MFS general substrate transporter"/>
    <property type="match status" value="1"/>
</dbReference>
<dbReference type="InterPro" id="IPR050189">
    <property type="entry name" value="MFS_Efflux_Transporters"/>
</dbReference>
<gene>
    <name evidence="7" type="ORF">C480_12561</name>
</gene>
<accession>M0B0N7</accession>
<dbReference type="AlphaFoldDB" id="M0B0N7"/>